<protein>
    <recommendedName>
        <fullName evidence="4 10">Uracil phosphoribosyltransferase</fullName>
        <ecNumber evidence="4 10">2.4.2.9</ecNumber>
    </recommendedName>
</protein>
<keyword evidence="7 12" id="KW-0808">Transferase</keyword>
<dbReference type="InterPro" id="IPR029057">
    <property type="entry name" value="PRTase-like"/>
</dbReference>
<keyword evidence="13" id="KW-1185">Reference proteome</keyword>
<dbReference type="InterPro" id="IPR050054">
    <property type="entry name" value="UPRTase/APRTase"/>
</dbReference>
<dbReference type="Proteomes" id="UP000663088">
    <property type="component" value="Chromosome"/>
</dbReference>
<gene>
    <name evidence="12" type="primary">upp</name>
    <name evidence="12" type="ORF">EM20IM_00065</name>
</gene>
<keyword evidence="9" id="KW-0342">GTP-binding</keyword>
<dbReference type="NCBIfam" id="TIGR01091">
    <property type="entry name" value="upp"/>
    <property type="match status" value="1"/>
</dbReference>
<keyword evidence="5" id="KW-0021">Allosteric enzyme</keyword>
<accession>A0ABX7PV24</accession>
<comment type="similarity">
    <text evidence="3">Belongs to the UPRTase family.</text>
</comment>
<keyword evidence="8" id="KW-0547">Nucleotide-binding</keyword>
<evidence type="ECO:0000313" key="12">
    <source>
        <dbReference type="EMBL" id="QSR86807.1"/>
    </source>
</evidence>
<dbReference type="InterPro" id="IPR005765">
    <property type="entry name" value="UPRT"/>
</dbReference>
<evidence type="ECO:0000256" key="4">
    <source>
        <dbReference type="ARBA" id="ARBA00011894"/>
    </source>
</evidence>
<dbReference type="Gene3D" id="3.40.50.2020">
    <property type="match status" value="1"/>
</dbReference>
<dbReference type="Pfam" id="PF14681">
    <property type="entry name" value="UPRTase"/>
    <property type="match status" value="1"/>
</dbReference>
<dbReference type="PANTHER" id="PTHR32315:SF4">
    <property type="entry name" value="URACIL PHOSPHORIBOSYLTRANSFERASE, CHLOROPLASTIC"/>
    <property type="match status" value="1"/>
</dbReference>
<evidence type="ECO:0000256" key="6">
    <source>
        <dbReference type="ARBA" id="ARBA00022676"/>
    </source>
</evidence>
<evidence type="ECO:0000256" key="3">
    <source>
        <dbReference type="ARBA" id="ARBA00009516"/>
    </source>
</evidence>
<dbReference type="EMBL" id="CP065956">
    <property type="protein sequence ID" value="QSR86807.1"/>
    <property type="molecule type" value="Genomic_DNA"/>
</dbReference>
<evidence type="ECO:0000313" key="13">
    <source>
        <dbReference type="Proteomes" id="UP000663088"/>
    </source>
</evidence>
<dbReference type="CDD" id="cd06223">
    <property type="entry name" value="PRTases_typeI"/>
    <property type="match status" value="1"/>
</dbReference>
<proteinExistence type="inferred from homology"/>
<feature type="domain" description="Phosphoribosyltransferase" evidence="11">
    <location>
        <begin position="5"/>
        <end position="205"/>
    </location>
</feature>
<dbReference type="PANTHER" id="PTHR32315">
    <property type="entry name" value="ADENINE PHOSPHORIBOSYLTRANSFERASE"/>
    <property type="match status" value="1"/>
</dbReference>
<comment type="cofactor">
    <cofactor evidence="1">
        <name>Mg(2+)</name>
        <dbReference type="ChEBI" id="CHEBI:18420"/>
    </cofactor>
</comment>
<comment type="pathway">
    <text evidence="2">Pyrimidine metabolism; UMP biosynthesis via salvage pathway; UMP from uracil: step 1/1.</text>
</comment>
<dbReference type="GO" id="GO:0004845">
    <property type="term" value="F:uracil phosphoribosyltransferase activity"/>
    <property type="evidence" value="ECO:0007669"/>
    <property type="project" value="UniProtKB-EC"/>
</dbReference>
<dbReference type="NCBIfam" id="NF001097">
    <property type="entry name" value="PRK00129.1"/>
    <property type="match status" value="1"/>
</dbReference>
<dbReference type="SUPFAM" id="SSF53271">
    <property type="entry name" value="PRTase-like"/>
    <property type="match status" value="1"/>
</dbReference>
<dbReference type="EC" id="2.4.2.9" evidence="4 10"/>
<evidence type="ECO:0000256" key="10">
    <source>
        <dbReference type="NCBIfam" id="TIGR01091"/>
    </source>
</evidence>
<dbReference type="InterPro" id="IPR000836">
    <property type="entry name" value="PRTase_dom"/>
</dbReference>
<sequence>MSLHVIEHPLLSDRISKLRDKNTSKTNFAAYLDQASTILAAFSTKNLALQPCKVETPLETTSCFILRDQVILVPILRAGLGMLKSFQSLIPEAQILFLGATRDEKTLQATLYHGQIPKISPHHRVFLLDPMLATGSTAKRAVEFLKENGALSIRIVCCIASPEGIKAVHHAHKEIEIFTGCVDREVDSRGFILPGLGDAGDRLYG</sequence>
<evidence type="ECO:0000256" key="5">
    <source>
        <dbReference type="ARBA" id="ARBA00022533"/>
    </source>
</evidence>
<keyword evidence="6 12" id="KW-0328">Glycosyltransferase</keyword>
<reference evidence="12 13" key="1">
    <citation type="submission" date="2020-12" db="EMBL/GenBank/DDBJ databases">
        <authorList>
            <person name="Awala S.I."/>
            <person name="Gwak J.-H."/>
            <person name="Kim S.-J."/>
            <person name="Rhee S.-K."/>
        </authorList>
    </citation>
    <scope>NUCLEOTIDE SEQUENCE [LARGE SCALE GENOMIC DNA]</scope>
    <source>
        <strain evidence="12 13">IT5</strain>
    </source>
</reference>
<evidence type="ECO:0000256" key="1">
    <source>
        <dbReference type="ARBA" id="ARBA00001946"/>
    </source>
</evidence>
<dbReference type="RefSeq" id="WP_206847060.1">
    <property type="nucleotide sequence ID" value="NZ_CP065956.1"/>
</dbReference>
<evidence type="ECO:0000256" key="7">
    <source>
        <dbReference type="ARBA" id="ARBA00022679"/>
    </source>
</evidence>
<evidence type="ECO:0000256" key="2">
    <source>
        <dbReference type="ARBA" id="ARBA00005180"/>
    </source>
</evidence>
<name>A0ABX7PV24_9BACT</name>
<evidence type="ECO:0000256" key="8">
    <source>
        <dbReference type="ARBA" id="ARBA00022741"/>
    </source>
</evidence>
<evidence type="ECO:0000259" key="11">
    <source>
        <dbReference type="Pfam" id="PF14681"/>
    </source>
</evidence>
<evidence type="ECO:0000256" key="9">
    <source>
        <dbReference type="ARBA" id="ARBA00023134"/>
    </source>
</evidence>
<organism evidence="12 13">
    <name type="scientific">Candidatus Methylacidiphilum infernorum</name>
    <dbReference type="NCBI Taxonomy" id="511746"/>
    <lineage>
        <taxon>Bacteria</taxon>
        <taxon>Pseudomonadati</taxon>
        <taxon>Verrucomicrobiota</taxon>
        <taxon>Methylacidiphilae</taxon>
        <taxon>Methylacidiphilales</taxon>
        <taxon>Methylacidiphilaceae</taxon>
        <taxon>Methylacidiphilum (ex Ratnadevi et al. 2023)</taxon>
    </lineage>
</organism>